<dbReference type="InterPro" id="IPR000432">
    <property type="entry name" value="DNA_mismatch_repair_MutS_C"/>
</dbReference>
<dbReference type="InterPro" id="IPR007695">
    <property type="entry name" value="DNA_mismatch_repair_MutS-lik_N"/>
</dbReference>
<dbReference type="InterPro" id="IPR027417">
    <property type="entry name" value="P-loop_NTPase"/>
</dbReference>
<dbReference type="GO" id="GO:0006312">
    <property type="term" value="P:mitotic recombination"/>
    <property type="evidence" value="ECO:0007669"/>
    <property type="project" value="TreeGrafter"/>
</dbReference>
<dbReference type="RefSeq" id="XP_024341548.1">
    <property type="nucleotide sequence ID" value="XM_024484423.1"/>
</dbReference>
<dbReference type="Gene3D" id="1.10.1420.10">
    <property type="match status" value="2"/>
</dbReference>
<dbReference type="Gene3D" id="3.40.50.300">
    <property type="entry name" value="P-loop containing nucleotide triphosphate hydrolases"/>
    <property type="match status" value="1"/>
</dbReference>
<dbReference type="Gene3D" id="3.40.1170.10">
    <property type="entry name" value="DNA repair protein MutS, domain I"/>
    <property type="match status" value="2"/>
</dbReference>
<dbReference type="InterPro" id="IPR007696">
    <property type="entry name" value="DNA_mismatch_repair_MutS_core"/>
</dbReference>
<feature type="compositionally biased region" description="Polar residues" evidence="8">
    <location>
        <begin position="53"/>
        <end position="66"/>
    </location>
</feature>
<dbReference type="AlphaFoldDB" id="A0A1X6N845"/>
<dbReference type="GO" id="GO:0030983">
    <property type="term" value="F:mismatched DNA binding"/>
    <property type="evidence" value="ECO:0007669"/>
    <property type="project" value="InterPro"/>
</dbReference>
<dbReference type="InterPro" id="IPR016151">
    <property type="entry name" value="DNA_mismatch_repair_MutS_N"/>
</dbReference>
<evidence type="ECO:0000313" key="10">
    <source>
        <dbReference type="EMBL" id="OSX64754.1"/>
    </source>
</evidence>
<keyword evidence="4" id="KW-0067">ATP-binding</keyword>
<dbReference type="GeneID" id="36329372"/>
<evidence type="ECO:0000256" key="3">
    <source>
        <dbReference type="ARBA" id="ARBA00022763"/>
    </source>
</evidence>
<evidence type="ECO:0000256" key="4">
    <source>
        <dbReference type="ARBA" id="ARBA00022840"/>
    </source>
</evidence>
<organism evidence="10 11">
    <name type="scientific">Postia placenta MAD-698-R-SB12</name>
    <dbReference type="NCBI Taxonomy" id="670580"/>
    <lineage>
        <taxon>Eukaryota</taxon>
        <taxon>Fungi</taxon>
        <taxon>Dikarya</taxon>
        <taxon>Basidiomycota</taxon>
        <taxon>Agaricomycotina</taxon>
        <taxon>Agaricomycetes</taxon>
        <taxon>Polyporales</taxon>
        <taxon>Adustoporiaceae</taxon>
        <taxon>Rhodonia</taxon>
    </lineage>
</organism>
<evidence type="ECO:0000256" key="5">
    <source>
        <dbReference type="ARBA" id="ARBA00023125"/>
    </source>
</evidence>
<reference evidence="10 11" key="1">
    <citation type="submission" date="2017-04" db="EMBL/GenBank/DDBJ databases">
        <title>Genome Sequence of the Model Brown-Rot Fungus Postia placenta SB12.</title>
        <authorList>
            <consortium name="DOE Joint Genome Institute"/>
            <person name="Gaskell J."/>
            <person name="Kersten P."/>
            <person name="Larrondo L.F."/>
            <person name="Canessa P."/>
            <person name="Martinez D."/>
            <person name="Hibbett D."/>
            <person name="Schmoll M."/>
            <person name="Kubicek C.P."/>
            <person name="Martinez A.T."/>
            <person name="Yadav J."/>
            <person name="Master E."/>
            <person name="Magnuson J.K."/>
            <person name="James T."/>
            <person name="Yaver D."/>
            <person name="Berka R."/>
            <person name="Labutti K."/>
            <person name="Lipzen A."/>
            <person name="Aerts A."/>
            <person name="Barry K."/>
            <person name="Henrissat B."/>
            <person name="Blanchette R."/>
            <person name="Grigoriev I."/>
            <person name="Cullen D."/>
        </authorList>
    </citation>
    <scope>NUCLEOTIDE SEQUENCE [LARGE SCALE GENOMIC DNA]</scope>
    <source>
        <strain evidence="10 11">MAD-698-R-SB12</strain>
    </source>
</reference>
<accession>A0A1X6N845</accession>
<dbReference type="PANTHER" id="PTHR11361">
    <property type="entry name" value="DNA MISMATCH REPAIR PROTEIN MUTS FAMILY MEMBER"/>
    <property type="match status" value="1"/>
</dbReference>
<comment type="similarity">
    <text evidence="1">Belongs to the DNA mismatch repair MutS family. MSH3 subfamily.</text>
</comment>
<evidence type="ECO:0000256" key="7">
    <source>
        <dbReference type="ARBA" id="ARBA00029792"/>
    </source>
</evidence>
<dbReference type="GO" id="GO:0006298">
    <property type="term" value="P:mismatch repair"/>
    <property type="evidence" value="ECO:0007669"/>
    <property type="project" value="InterPro"/>
</dbReference>
<feature type="region of interest" description="Disordered" evidence="8">
    <location>
        <begin position="1"/>
        <end position="116"/>
    </location>
</feature>
<evidence type="ECO:0000256" key="8">
    <source>
        <dbReference type="SAM" id="MobiDB-lite"/>
    </source>
</evidence>
<keyword evidence="2" id="KW-0547">Nucleotide-binding</keyword>
<evidence type="ECO:0000313" key="11">
    <source>
        <dbReference type="Proteomes" id="UP000194127"/>
    </source>
</evidence>
<dbReference type="InterPro" id="IPR045076">
    <property type="entry name" value="MutS"/>
</dbReference>
<dbReference type="SUPFAM" id="SSF48334">
    <property type="entry name" value="DNA repair protein MutS, domain III"/>
    <property type="match status" value="1"/>
</dbReference>
<dbReference type="STRING" id="670580.A0A1X6N845"/>
<dbReference type="SUPFAM" id="SSF55271">
    <property type="entry name" value="DNA repair protein MutS, domain I"/>
    <property type="match status" value="1"/>
</dbReference>
<feature type="compositionally biased region" description="Polar residues" evidence="8">
    <location>
        <begin position="1"/>
        <end position="24"/>
    </location>
</feature>
<keyword evidence="11" id="KW-1185">Reference proteome</keyword>
<dbReference type="InterPro" id="IPR036187">
    <property type="entry name" value="DNA_mismatch_repair_MutS_sf"/>
</dbReference>
<dbReference type="SMART" id="SM00533">
    <property type="entry name" value="MUTSd"/>
    <property type="match status" value="1"/>
</dbReference>
<dbReference type="GO" id="GO:0005634">
    <property type="term" value="C:nucleus"/>
    <property type="evidence" value="ECO:0007669"/>
    <property type="project" value="TreeGrafter"/>
</dbReference>
<dbReference type="GO" id="GO:0005524">
    <property type="term" value="F:ATP binding"/>
    <property type="evidence" value="ECO:0007669"/>
    <property type="project" value="UniProtKB-KW"/>
</dbReference>
<keyword evidence="3" id="KW-0227">DNA damage</keyword>
<dbReference type="Proteomes" id="UP000194127">
    <property type="component" value="Unassembled WGS sequence"/>
</dbReference>
<evidence type="ECO:0000256" key="6">
    <source>
        <dbReference type="ARBA" id="ARBA00023204"/>
    </source>
</evidence>
<dbReference type="Pfam" id="PF00488">
    <property type="entry name" value="MutS_V"/>
    <property type="match status" value="1"/>
</dbReference>
<feature type="region of interest" description="Disordered" evidence="8">
    <location>
        <begin position="175"/>
        <end position="205"/>
    </location>
</feature>
<dbReference type="OrthoDB" id="121051at2759"/>
<dbReference type="Gene3D" id="3.30.420.110">
    <property type="entry name" value="MutS, connector domain"/>
    <property type="match status" value="1"/>
</dbReference>
<dbReference type="Pfam" id="PF01624">
    <property type="entry name" value="MutS_I"/>
    <property type="match status" value="1"/>
</dbReference>
<dbReference type="EMBL" id="KZ110593">
    <property type="protein sequence ID" value="OSX64754.1"/>
    <property type="molecule type" value="Genomic_DNA"/>
</dbReference>
<feature type="compositionally biased region" description="Polar residues" evidence="8">
    <location>
        <begin position="89"/>
        <end position="101"/>
    </location>
</feature>
<dbReference type="SUPFAM" id="SSF52540">
    <property type="entry name" value="P-loop containing nucleoside triphosphate hydrolases"/>
    <property type="match status" value="1"/>
</dbReference>
<sequence>MPPSSSKQPMISSFFSQSDTPQKPTQKKRTSTPIDLTIDSDDEAGPSRKRARTTSAFFLSSSTPTTPRKDVAGSSRVELPQDVAEQWRFNPTQPRRSSQNPAGELEQRKRHDRARSILLGDRNLFRSRASPHETEFDVDDMDDVDNKVNDTTHVSDDDEETDQQFSELMEMFSNSKGKATKGRRSAPTLKVSSKQKMATEVGPSGQTYTPLELQIRELKTKYPDTILMVEVGYKVRFFGEDAKIASQALGIALGIVEQTETAALKKAGDTRNELFSRQLTHLYTSATYVDEMNSTDDLDPSSAPALMCLVEELKGGMGADERVLVGMVVISASTGDVVWDEFEGKSFCSTRMVHSKPYELLLPRDKLSKPSEKMIHHFTQYELHSPNHKIRIERTQEDLTYTEAFSYLTRFYSDQTKAAIASESYNSGKLMAAIADFPKLVVQALAYAVKYLSDFHVEDSLRETKFFAEFTERTHMLLNSNTLTNLEIYRNETDYMTKGSLMWILDHTTTKFGARMLRSWVGRPLTDLKVLQERIDAVEEILADKTMKLTQLRELLKRLPDLAKGLCRIQYGKCTPQELAILLPAFDKIATTFQPMNNPRDASFKSPILNSIVYALPQLREAMKELMGAVNIKMAKEGKKDAMWNDPDRYPHLDNLMMAIQVAESELADELHNIRRVLKKPALTYTTWNTEEYVVEIRKDANREIPATWQLLSRRYHPPEVRKKLQERAQYMEALEASANKAYDSFLREISQKHYGLLRDAVNKLAVADCLLSLARVALQEGYVKPQFTNEDTLEIVDGRHPMVEALRSDPFVPNSIHMGNGYPRSKIITGPNMGGKSSVVRMTALCAIMAQIGSYIPARTMKIGLLDGVLTRMGASDELARGRSTFMVEMQETSDILQAATPRTLVILDELGRGTSTFDGYLVQTKKSKTLFITHYPQVASSLELNFSADIENTRPWDHGGIVWGRVCSLG</sequence>
<evidence type="ECO:0000256" key="1">
    <source>
        <dbReference type="ARBA" id="ARBA00007094"/>
    </source>
</evidence>
<dbReference type="SMART" id="SM00534">
    <property type="entry name" value="MUTSac"/>
    <property type="match status" value="1"/>
</dbReference>
<dbReference type="PANTHER" id="PTHR11361:SF122">
    <property type="entry name" value="DNA MISMATCH REPAIR PROTEIN MSH3"/>
    <property type="match status" value="1"/>
</dbReference>
<protein>
    <recommendedName>
        <fullName evidence="7">MutS protein homolog 3</fullName>
    </recommendedName>
</protein>
<dbReference type="GO" id="GO:0140664">
    <property type="term" value="F:ATP-dependent DNA damage sensor activity"/>
    <property type="evidence" value="ECO:0007669"/>
    <property type="project" value="InterPro"/>
</dbReference>
<dbReference type="SUPFAM" id="SSF53150">
    <property type="entry name" value="DNA repair protein MutS, domain II"/>
    <property type="match status" value="1"/>
</dbReference>
<feature type="domain" description="DNA mismatch repair proteins mutS family" evidence="9">
    <location>
        <begin position="905"/>
        <end position="921"/>
    </location>
</feature>
<gene>
    <name evidence="10" type="ORF">POSPLADRAFT_1134007</name>
</gene>
<name>A0A1X6N845_9APHY</name>
<dbReference type="InterPro" id="IPR036678">
    <property type="entry name" value="MutS_con_dom_sf"/>
</dbReference>
<keyword evidence="6" id="KW-0234">DNA repair</keyword>
<evidence type="ECO:0000256" key="2">
    <source>
        <dbReference type="ARBA" id="ARBA00022741"/>
    </source>
</evidence>
<dbReference type="Pfam" id="PF05192">
    <property type="entry name" value="MutS_III"/>
    <property type="match status" value="1"/>
</dbReference>
<dbReference type="PROSITE" id="PS00486">
    <property type="entry name" value="DNA_MISMATCH_REPAIR_2"/>
    <property type="match status" value="1"/>
</dbReference>
<keyword evidence="5" id="KW-0238">DNA-binding</keyword>
<proteinExistence type="inferred from homology"/>
<evidence type="ECO:0000259" key="9">
    <source>
        <dbReference type="PROSITE" id="PS00486"/>
    </source>
</evidence>